<keyword evidence="3" id="KW-1185">Reference proteome</keyword>
<evidence type="ECO:0000256" key="1">
    <source>
        <dbReference type="SAM" id="MobiDB-lite"/>
    </source>
</evidence>
<accession>A0ABQ9S4L0</accession>
<feature type="region of interest" description="Disordered" evidence="1">
    <location>
        <begin position="16"/>
        <end position="71"/>
    </location>
</feature>
<gene>
    <name evidence="2" type="ORF">CPAR01_12951</name>
</gene>
<feature type="compositionally biased region" description="Basic and acidic residues" evidence="1">
    <location>
        <begin position="38"/>
        <end position="54"/>
    </location>
</feature>
<comment type="caution">
    <text evidence="2">The sequence shown here is derived from an EMBL/GenBank/DDBJ whole genome shotgun (WGS) entry which is preliminary data.</text>
</comment>
<dbReference type="EMBL" id="MOPA01000012">
    <property type="protein sequence ID" value="KAK1526423.1"/>
    <property type="molecule type" value="Genomic_DNA"/>
</dbReference>
<name>A0ABQ9S4L0_9PEZI</name>
<reference evidence="2 3" key="1">
    <citation type="submission" date="2016-10" db="EMBL/GenBank/DDBJ databases">
        <title>The genome sequence of Colletotrichum fioriniae PJ7.</title>
        <authorList>
            <person name="Baroncelli R."/>
        </authorList>
    </citation>
    <scope>NUCLEOTIDE SEQUENCE [LARGE SCALE GENOMIC DNA]</scope>
    <source>
        <strain evidence="2 3">IMI 384185</strain>
    </source>
</reference>
<protein>
    <submittedName>
        <fullName evidence="2">Uncharacterized protein</fullName>
    </submittedName>
</protein>
<evidence type="ECO:0000313" key="2">
    <source>
        <dbReference type="EMBL" id="KAK1526423.1"/>
    </source>
</evidence>
<organism evidence="2 3">
    <name type="scientific">Colletotrichum paranaense</name>
    <dbReference type="NCBI Taxonomy" id="1914294"/>
    <lineage>
        <taxon>Eukaryota</taxon>
        <taxon>Fungi</taxon>
        <taxon>Dikarya</taxon>
        <taxon>Ascomycota</taxon>
        <taxon>Pezizomycotina</taxon>
        <taxon>Sordariomycetes</taxon>
        <taxon>Hypocreomycetidae</taxon>
        <taxon>Glomerellales</taxon>
        <taxon>Glomerellaceae</taxon>
        <taxon>Colletotrichum</taxon>
        <taxon>Colletotrichum acutatum species complex</taxon>
    </lineage>
</organism>
<evidence type="ECO:0000313" key="3">
    <source>
        <dbReference type="Proteomes" id="UP001241169"/>
    </source>
</evidence>
<dbReference type="GeneID" id="85381104"/>
<proteinExistence type="predicted"/>
<sequence>MPLSSAYGYHRATRPIIALDPESPRQSGVNRRHLRPRGTRDMGTRAQQGEDARRPSRISRKPSARCAASTHDGCGSLRVALGKQTLRGRLGWNREPCLWRGRGGHAAPLCGQRSLTTLITRVEGEGLQSQRQLFRG</sequence>
<dbReference type="RefSeq" id="XP_060343598.1">
    <property type="nucleotide sequence ID" value="XM_060497205.1"/>
</dbReference>
<dbReference type="Proteomes" id="UP001241169">
    <property type="component" value="Unassembled WGS sequence"/>
</dbReference>